<organism evidence="1 2">
    <name type="scientific">Cetraspora pellucida</name>
    <dbReference type="NCBI Taxonomy" id="1433469"/>
    <lineage>
        <taxon>Eukaryota</taxon>
        <taxon>Fungi</taxon>
        <taxon>Fungi incertae sedis</taxon>
        <taxon>Mucoromycota</taxon>
        <taxon>Glomeromycotina</taxon>
        <taxon>Glomeromycetes</taxon>
        <taxon>Diversisporales</taxon>
        <taxon>Gigasporaceae</taxon>
        <taxon>Cetraspora</taxon>
    </lineage>
</organism>
<proteinExistence type="predicted"/>
<feature type="non-terminal residue" evidence="1">
    <location>
        <position position="264"/>
    </location>
</feature>
<gene>
    <name evidence="1" type="ORF">SPELUC_LOCUS8088</name>
</gene>
<dbReference type="EMBL" id="CAJVPW010011551">
    <property type="protein sequence ID" value="CAG8626968.1"/>
    <property type="molecule type" value="Genomic_DNA"/>
</dbReference>
<feature type="non-terminal residue" evidence="1">
    <location>
        <position position="1"/>
    </location>
</feature>
<evidence type="ECO:0000313" key="1">
    <source>
        <dbReference type="EMBL" id="CAG8626968.1"/>
    </source>
</evidence>
<comment type="caution">
    <text evidence="1">The sequence shown here is derived from an EMBL/GenBank/DDBJ whole genome shotgun (WGS) entry which is preliminary data.</text>
</comment>
<dbReference type="Proteomes" id="UP000789366">
    <property type="component" value="Unassembled WGS sequence"/>
</dbReference>
<keyword evidence="2" id="KW-1185">Reference proteome</keyword>
<evidence type="ECO:0000313" key="2">
    <source>
        <dbReference type="Proteomes" id="UP000789366"/>
    </source>
</evidence>
<name>A0ACA9N220_9GLOM</name>
<sequence>MKCKECKTDKLSEEFPHSTISPACEHFTSWCLKCLVNYLKKTRNQHRCPICKAELTEQEFEEYCLLWDNANFKIDFESHLQTNTGQNNTNSEIFYVLTKYGICANSHIQLIVVLYSISKKESIKNLAFDLYWSYPDSRMDFLDGSCLIYKGDILWRTYDWSNLHFLDTPSMNHSGDILNYNAGHHRITAKLDSLPKDVTQLYLILSSQSSPTISHFRNPSFKLYDQKRPNKCLCNYNIHKANDSQAVIMCLINRSHDNWYVIEV</sequence>
<protein>
    <submittedName>
        <fullName evidence="1">4881_t:CDS:1</fullName>
    </submittedName>
</protein>
<accession>A0ACA9N220</accession>
<reference evidence="1" key="1">
    <citation type="submission" date="2021-06" db="EMBL/GenBank/DDBJ databases">
        <authorList>
            <person name="Kallberg Y."/>
            <person name="Tangrot J."/>
            <person name="Rosling A."/>
        </authorList>
    </citation>
    <scope>NUCLEOTIDE SEQUENCE</scope>
    <source>
        <strain evidence="1">28 12/20/2015</strain>
    </source>
</reference>